<dbReference type="OrthoDB" id="21395at2"/>
<feature type="domain" description="DUF2760" evidence="2">
    <location>
        <begin position="66"/>
        <end position="185"/>
    </location>
</feature>
<dbReference type="Pfam" id="PF10816">
    <property type="entry name" value="DUF2760"/>
    <property type="match status" value="1"/>
</dbReference>
<proteinExistence type="predicted"/>
<accession>A0A518FZT0</accession>
<evidence type="ECO:0000313" key="3">
    <source>
        <dbReference type="EMBL" id="QDV21816.1"/>
    </source>
</evidence>
<evidence type="ECO:0000256" key="1">
    <source>
        <dbReference type="SAM" id="MobiDB-lite"/>
    </source>
</evidence>
<protein>
    <recommendedName>
        <fullName evidence="2">DUF2760 domain-containing protein</fullName>
    </recommendedName>
</protein>
<keyword evidence="4" id="KW-1185">Reference proteome</keyword>
<evidence type="ECO:0000313" key="4">
    <source>
        <dbReference type="Proteomes" id="UP000318017"/>
    </source>
</evidence>
<dbReference type="RefSeq" id="WP_145072518.1">
    <property type="nucleotide sequence ID" value="NZ_CP036298.1"/>
</dbReference>
<gene>
    <name evidence="3" type="ORF">Q31a_00950</name>
</gene>
<dbReference type="InterPro" id="IPR021212">
    <property type="entry name" value="DUF2760"/>
</dbReference>
<feature type="compositionally biased region" description="Low complexity" evidence="1">
    <location>
        <begin position="47"/>
        <end position="57"/>
    </location>
</feature>
<dbReference type="Proteomes" id="UP000318017">
    <property type="component" value="Chromosome"/>
</dbReference>
<dbReference type="EMBL" id="CP036298">
    <property type="protein sequence ID" value="QDV21816.1"/>
    <property type="molecule type" value="Genomic_DNA"/>
</dbReference>
<feature type="region of interest" description="Disordered" evidence="1">
    <location>
        <begin position="38"/>
        <end position="64"/>
    </location>
</feature>
<dbReference type="AlphaFoldDB" id="A0A518FZT0"/>
<dbReference type="KEGG" id="ahel:Q31a_00950"/>
<sequence length="186" mass="20327">MAIGVAFKAFFATLFDREVSHRVQQALDGSLRIEATASAQDEKTGKPQSQAASAPRAQTPPAPARSEALTLLSTLQREARLLDLVHESLDGFEDAQVGAAAREVLRDCRKTLDRLFNIEPLSEVEEGEKLSVDAQASPNRLRVTGNTDATHGEVTHRGWKASRCEVPKWNGKRDDAWVLAPVEVDA</sequence>
<evidence type="ECO:0000259" key="2">
    <source>
        <dbReference type="Pfam" id="PF10816"/>
    </source>
</evidence>
<reference evidence="3 4" key="1">
    <citation type="submission" date="2019-02" db="EMBL/GenBank/DDBJ databases">
        <title>Deep-cultivation of Planctomycetes and their phenomic and genomic characterization uncovers novel biology.</title>
        <authorList>
            <person name="Wiegand S."/>
            <person name="Jogler M."/>
            <person name="Boedeker C."/>
            <person name="Pinto D."/>
            <person name="Vollmers J."/>
            <person name="Rivas-Marin E."/>
            <person name="Kohn T."/>
            <person name="Peeters S.H."/>
            <person name="Heuer A."/>
            <person name="Rast P."/>
            <person name="Oberbeckmann S."/>
            <person name="Bunk B."/>
            <person name="Jeske O."/>
            <person name="Meyerdierks A."/>
            <person name="Storesund J.E."/>
            <person name="Kallscheuer N."/>
            <person name="Luecker S."/>
            <person name="Lage O.M."/>
            <person name="Pohl T."/>
            <person name="Merkel B.J."/>
            <person name="Hornburger P."/>
            <person name="Mueller R.-W."/>
            <person name="Bruemmer F."/>
            <person name="Labrenz M."/>
            <person name="Spormann A.M."/>
            <person name="Op den Camp H."/>
            <person name="Overmann J."/>
            <person name="Amann R."/>
            <person name="Jetten M.S.M."/>
            <person name="Mascher T."/>
            <person name="Medema M.H."/>
            <person name="Devos D.P."/>
            <person name="Kaster A.-K."/>
            <person name="Ovreas L."/>
            <person name="Rohde M."/>
            <person name="Galperin M.Y."/>
            <person name="Jogler C."/>
        </authorList>
    </citation>
    <scope>NUCLEOTIDE SEQUENCE [LARGE SCALE GENOMIC DNA]</scope>
    <source>
        <strain evidence="3 4">Q31a</strain>
    </source>
</reference>
<name>A0A518FZT0_9BACT</name>
<organism evidence="3 4">
    <name type="scientific">Aureliella helgolandensis</name>
    <dbReference type="NCBI Taxonomy" id="2527968"/>
    <lineage>
        <taxon>Bacteria</taxon>
        <taxon>Pseudomonadati</taxon>
        <taxon>Planctomycetota</taxon>
        <taxon>Planctomycetia</taxon>
        <taxon>Pirellulales</taxon>
        <taxon>Pirellulaceae</taxon>
        <taxon>Aureliella</taxon>
    </lineage>
</organism>